<accession>A0A9Y4KJ23</accession>
<sequence>MHHPSRPPNPSNGSTAVAATEGSGADPEPAGAAGASAQKSRSNEERSVGQRSSAGGEPDSPPWCPASLGVFQTRSIFHLPRRSSSGYFSADGADSVPSSPLFLKRLTADKATQTRSPSGQVIEHAMGRMADEAHGGGPGTQQQHGHSLNPSSTRRRNAGVMQAEAVGRALRRIGDDYDRILMVRRVADEHRRAAIPLNAFHQEPATLVCFSVMVLLLGWIIYSANRQV</sequence>
<dbReference type="RefSeq" id="XP_008290236.1">
    <property type="nucleotide sequence ID" value="XM_008292014.1"/>
</dbReference>
<feature type="transmembrane region" description="Helical" evidence="2">
    <location>
        <begin position="205"/>
        <end position="224"/>
    </location>
</feature>
<keyword evidence="3" id="KW-1185">Reference proteome</keyword>
<feature type="region of interest" description="Disordered" evidence="1">
    <location>
        <begin position="1"/>
        <end position="66"/>
    </location>
</feature>
<dbReference type="GeneID" id="103364767"/>
<evidence type="ECO:0000313" key="4">
    <source>
        <dbReference type="RefSeq" id="XP_008290236.1"/>
    </source>
</evidence>
<feature type="region of interest" description="Disordered" evidence="1">
    <location>
        <begin position="130"/>
        <end position="155"/>
    </location>
</feature>
<feature type="compositionally biased region" description="Pro residues" evidence="1">
    <location>
        <begin position="1"/>
        <end position="10"/>
    </location>
</feature>
<dbReference type="AlphaFoldDB" id="A0A9Y4KJ23"/>
<dbReference type="Proteomes" id="UP000694891">
    <property type="component" value="Unplaced"/>
</dbReference>
<name>A0A9Y4KJ23_9TELE</name>
<keyword evidence="2" id="KW-1133">Transmembrane helix</keyword>
<organism evidence="3 4">
    <name type="scientific">Stegastes partitus</name>
    <name type="common">bicolor damselfish</name>
    <dbReference type="NCBI Taxonomy" id="144197"/>
    <lineage>
        <taxon>Eukaryota</taxon>
        <taxon>Metazoa</taxon>
        <taxon>Chordata</taxon>
        <taxon>Craniata</taxon>
        <taxon>Vertebrata</taxon>
        <taxon>Euteleostomi</taxon>
        <taxon>Actinopterygii</taxon>
        <taxon>Neopterygii</taxon>
        <taxon>Teleostei</taxon>
        <taxon>Neoteleostei</taxon>
        <taxon>Acanthomorphata</taxon>
        <taxon>Ovalentaria</taxon>
        <taxon>Pomacentridae</taxon>
        <taxon>Stegastes</taxon>
    </lineage>
</organism>
<feature type="compositionally biased region" description="Low complexity" evidence="1">
    <location>
        <begin position="21"/>
        <end position="37"/>
    </location>
</feature>
<protein>
    <submittedName>
        <fullName evidence="4">Bcl-2-like protein 11 isoform X1</fullName>
    </submittedName>
</protein>
<keyword evidence="2" id="KW-0812">Transmembrane</keyword>
<reference evidence="4" key="1">
    <citation type="submission" date="2025-08" db="UniProtKB">
        <authorList>
            <consortium name="RefSeq"/>
        </authorList>
    </citation>
    <scope>IDENTIFICATION</scope>
</reference>
<keyword evidence="2" id="KW-0472">Membrane</keyword>
<evidence type="ECO:0000313" key="3">
    <source>
        <dbReference type="Proteomes" id="UP000694891"/>
    </source>
</evidence>
<evidence type="ECO:0000256" key="1">
    <source>
        <dbReference type="SAM" id="MobiDB-lite"/>
    </source>
</evidence>
<gene>
    <name evidence="4" type="primary">LOC103364767</name>
</gene>
<proteinExistence type="predicted"/>
<evidence type="ECO:0000256" key="2">
    <source>
        <dbReference type="SAM" id="Phobius"/>
    </source>
</evidence>